<name>G0NKD2_CAEBE</name>
<reference evidence="2" key="1">
    <citation type="submission" date="2011-07" db="EMBL/GenBank/DDBJ databases">
        <authorList>
            <consortium name="Caenorhabditis brenneri Sequencing and Analysis Consortium"/>
            <person name="Wilson R.K."/>
        </authorList>
    </citation>
    <scope>NUCLEOTIDE SEQUENCE [LARGE SCALE GENOMIC DNA]</scope>
    <source>
        <strain evidence="2">PB2801</strain>
    </source>
</reference>
<dbReference type="AlphaFoldDB" id="G0NKD2"/>
<gene>
    <name evidence="1" type="ORF">CAEBREN_26009</name>
</gene>
<accession>G0NKD2</accession>
<protein>
    <submittedName>
        <fullName evidence="1">Uncharacterized protein</fullName>
    </submittedName>
</protein>
<evidence type="ECO:0000313" key="2">
    <source>
        <dbReference type="Proteomes" id="UP000008068"/>
    </source>
</evidence>
<dbReference type="InParanoid" id="G0NKD2"/>
<dbReference type="Proteomes" id="UP000008068">
    <property type="component" value="Unassembled WGS sequence"/>
</dbReference>
<sequence>MDLLTRMCRREPSLSCTQTNSAVMSRTASSFVESEKKDEIPLVKKFPQNVNEVFSLKLEGLQAYTEGKELI</sequence>
<dbReference type="HOGENOM" id="CLU_2742296_0_0_1"/>
<dbReference type="EMBL" id="GL379899">
    <property type="protein sequence ID" value="EGT32906.1"/>
    <property type="molecule type" value="Genomic_DNA"/>
</dbReference>
<evidence type="ECO:0000313" key="1">
    <source>
        <dbReference type="EMBL" id="EGT32906.1"/>
    </source>
</evidence>
<organism evidence="2">
    <name type="scientific">Caenorhabditis brenneri</name>
    <name type="common">Nematode worm</name>
    <dbReference type="NCBI Taxonomy" id="135651"/>
    <lineage>
        <taxon>Eukaryota</taxon>
        <taxon>Metazoa</taxon>
        <taxon>Ecdysozoa</taxon>
        <taxon>Nematoda</taxon>
        <taxon>Chromadorea</taxon>
        <taxon>Rhabditida</taxon>
        <taxon>Rhabditina</taxon>
        <taxon>Rhabditomorpha</taxon>
        <taxon>Rhabditoidea</taxon>
        <taxon>Rhabditidae</taxon>
        <taxon>Peloderinae</taxon>
        <taxon>Caenorhabditis</taxon>
    </lineage>
</organism>
<proteinExistence type="predicted"/>
<keyword evidence="2" id="KW-1185">Reference proteome</keyword>